<dbReference type="InterPro" id="IPR005821">
    <property type="entry name" value="Ion_trans_dom"/>
</dbReference>
<evidence type="ECO:0000259" key="10">
    <source>
        <dbReference type="Pfam" id="PF00520"/>
    </source>
</evidence>
<evidence type="ECO:0000259" key="11">
    <source>
        <dbReference type="Pfam" id="PF18139"/>
    </source>
</evidence>
<evidence type="ECO:0000256" key="9">
    <source>
        <dbReference type="SAM" id="Phobius"/>
    </source>
</evidence>
<feature type="compositionally biased region" description="Acidic residues" evidence="8">
    <location>
        <begin position="1139"/>
        <end position="1154"/>
    </location>
</feature>
<organism evidence="13">
    <name type="scientific">Echinococcus granulosus</name>
    <name type="common">Hydatid tapeworm</name>
    <dbReference type="NCBI Taxonomy" id="6210"/>
    <lineage>
        <taxon>Eukaryota</taxon>
        <taxon>Metazoa</taxon>
        <taxon>Spiralia</taxon>
        <taxon>Lophotrochozoa</taxon>
        <taxon>Platyhelminthes</taxon>
        <taxon>Cestoda</taxon>
        <taxon>Eucestoda</taxon>
        <taxon>Cyclophyllidea</taxon>
        <taxon>Taeniidae</taxon>
        <taxon>Echinococcus</taxon>
        <taxon>Echinococcus granulosus group</taxon>
    </lineage>
</organism>
<feature type="domain" description="TRPM SLOG" evidence="11">
    <location>
        <begin position="94"/>
        <end position="352"/>
    </location>
</feature>
<feature type="transmembrane region" description="Helical" evidence="9">
    <location>
        <begin position="942"/>
        <end position="961"/>
    </location>
</feature>
<reference evidence="15" key="3">
    <citation type="submission" date="2020-10" db="UniProtKB">
        <authorList>
            <consortium name="WormBaseParasite"/>
        </authorList>
    </citation>
    <scope>IDENTIFICATION</scope>
</reference>
<evidence type="ECO:0000256" key="8">
    <source>
        <dbReference type="SAM" id="MobiDB-lite"/>
    </source>
</evidence>
<dbReference type="Proteomes" id="UP000492820">
    <property type="component" value="Unassembled WGS sequence"/>
</dbReference>
<dbReference type="EMBL" id="LK028578">
    <property type="protein sequence ID" value="CDS18145.1"/>
    <property type="molecule type" value="Genomic_DNA"/>
</dbReference>
<evidence type="ECO:0000259" key="12">
    <source>
        <dbReference type="Pfam" id="PF25508"/>
    </source>
</evidence>
<dbReference type="GO" id="GO:0099604">
    <property type="term" value="F:ligand-gated calcium channel activity"/>
    <property type="evidence" value="ECO:0007669"/>
    <property type="project" value="TreeGrafter"/>
</dbReference>
<feature type="transmembrane region" description="Helical" evidence="9">
    <location>
        <begin position="1027"/>
        <end position="1053"/>
    </location>
</feature>
<proteinExistence type="predicted"/>
<dbReference type="InterPro" id="IPR057366">
    <property type="entry name" value="TRPM-like"/>
</dbReference>
<keyword evidence="7" id="KW-0407">Ion channel</keyword>
<evidence type="ECO:0000256" key="7">
    <source>
        <dbReference type="ARBA" id="ARBA00023303"/>
    </source>
</evidence>
<reference evidence="13 14" key="1">
    <citation type="journal article" date="2013" name="Nature">
        <title>The genomes of four tapeworm species reveal adaptations to parasitism.</title>
        <authorList>
            <person name="Tsai I.J."/>
            <person name="Zarowiecki M."/>
            <person name="Holroyd N."/>
            <person name="Garciarrubio A."/>
            <person name="Sanchez-Flores A."/>
            <person name="Brooks K.L."/>
            <person name="Tracey A."/>
            <person name="Bobes R.J."/>
            <person name="Fragoso G."/>
            <person name="Sciutto E."/>
            <person name="Aslett M."/>
            <person name="Beasley H."/>
            <person name="Bennett H.M."/>
            <person name="Cai J."/>
            <person name="Camicia F."/>
            <person name="Clark R."/>
            <person name="Cucher M."/>
            <person name="De Silva N."/>
            <person name="Day T.A."/>
            <person name="Deplazes P."/>
            <person name="Estrada K."/>
            <person name="Fernandez C."/>
            <person name="Holland P.W."/>
            <person name="Hou J."/>
            <person name="Hu S."/>
            <person name="Huckvale T."/>
            <person name="Hung S.S."/>
            <person name="Kamenetzky L."/>
            <person name="Keane J.A."/>
            <person name="Kiss F."/>
            <person name="Koziol U."/>
            <person name="Lambert O."/>
            <person name="Liu K."/>
            <person name="Luo X."/>
            <person name="Luo Y."/>
            <person name="Macchiaroli N."/>
            <person name="Nichol S."/>
            <person name="Paps J."/>
            <person name="Parkinson J."/>
            <person name="Pouchkina-Stantcheva N."/>
            <person name="Riddiford N."/>
            <person name="Rosenzvit M."/>
            <person name="Salinas G."/>
            <person name="Wasmuth J.D."/>
            <person name="Zamanian M."/>
            <person name="Zheng Y."/>
            <person name="Cai X."/>
            <person name="Soberon X."/>
            <person name="Olson P.D."/>
            <person name="Laclette J.P."/>
            <person name="Brehm K."/>
            <person name="Berriman M."/>
            <person name="Garciarrubio A."/>
            <person name="Bobes R.J."/>
            <person name="Fragoso G."/>
            <person name="Sanchez-Flores A."/>
            <person name="Estrada K."/>
            <person name="Cevallos M.A."/>
            <person name="Morett E."/>
            <person name="Gonzalez V."/>
            <person name="Portillo T."/>
            <person name="Ochoa-Leyva A."/>
            <person name="Jose M.V."/>
            <person name="Sciutto E."/>
            <person name="Landa A."/>
            <person name="Jimenez L."/>
            <person name="Valdes V."/>
            <person name="Carrero J.C."/>
            <person name="Larralde C."/>
            <person name="Morales-Montor J."/>
            <person name="Limon-Lason J."/>
            <person name="Soberon X."/>
            <person name="Laclette J.P."/>
        </authorList>
    </citation>
    <scope>NUCLEOTIDE SEQUENCE [LARGE SCALE GENOMIC DNA]</scope>
</reference>
<dbReference type="PANTHER" id="PTHR13800">
    <property type="entry name" value="TRANSIENT RECEPTOR POTENTIAL CATION CHANNEL, SUBFAMILY M, MEMBER 6"/>
    <property type="match status" value="1"/>
</dbReference>
<dbReference type="WBParaSite" id="EgrG_000589600">
    <property type="protein sequence ID" value="EgrG_000589600"/>
    <property type="gene ID" value="EgrG_000589600"/>
</dbReference>
<evidence type="ECO:0000256" key="6">
    <source>
        <dbReference type="ARBA" id="ARBA00023136"/>
    </source>
</evidence>
<feature type="region of interest" description="Disordered" evidence="8">
    <location>
        <begin position="1195"/>
        <end position="1222"/>
    </location>
</feature>
<reference evidence="13" key="2">
    <citation type="submission" date="2014-06" db="EMBL/GenBank/DDBJ databases">
        <authorList>
            <person name="Aslett M."/>
        </authorList>
    </citation>
    <scope>NUCLEOTIDE SEQUENCE</scope>
</reference>
<name>A0A068WEG8_ECHGR</name>
<keyword evidence="5" id="KW-0406">Ion transport</keyword>
<accession>A0A068WEG8</accession>
<evidence type="ECO:0000256" key="2">
    <source>
        <dbReference type="ARBA" id="ARBA00022448"/>
    </source>
</evidence>
<feature type="domain" description="TRPM-like" evidence="12">
    <location>
        <begin position="448"/>
        <end position="712"/>
    </location>
</feature>
<protein>
    <submittedName>
        <fullName evidence="13 15">Transient receptor potential cation channel</fullName>
    </submittedName>
</protein>
<dbReference type="InterPro" id="IPR041491">
    <property type="entry name" value="TRPM_SLOG"/>
</dbReference>
<evidence type="ECO:0000256" key="5">
    <source>
        <dbReference type="ARBA" id="ARBA00023065"/>
    </source>
</evidence>
<feature type="transmembrane region" description="Helical" evidence="9">
    <location>
        <begin position="732"/>
        <end position="751"/>
    </location>
</feature>
<evidence type="ECO:0000313" key="15">
    <source>
        <dbReference type="WBParaSite" id="EgrG_000589600"/>
    </source>
</evidence>
<feature type="transmembrane region" description="Helical" evidence="9">
    <location>
        <begin position="806"/>
        <end position="827"/>
    </location>
</feature>
<dbReference type="Pfam" id="PF00520">
    <property type="entry name" value="Ion_trans"/>
    <property type="match status" value="1"/>
</dbReference>
<feature type="region of interest" description="Disordered" evidence="8">
    <location>
        <begin position="1125"/>
        <end position="1155"/>
    </location>
</feature>
<dbReference type="AlphaFoldDB" id="A0A068WEG8"/>
<keyword evidence="3 9" id="KW-0812">Transmembrane</keyword>
<evidence type="ECO:0000313" key="14">
    <source>
        <dbReference type="Proteomes" id="UP000492820"/>
    </source>
</evidence>
<keyword evidence="6 9" id="KW-0472">Membrane</keyword>
<keyword evidence="2" id="KW-0813">Transport</keyword>
<feature type="transmembrane region" description="Helical" evidence="9">
    <location>
        <begin position="904"/>
        <end position="922"/>
    </location>
</feature>
<dbReference type="InterPro" id="IPR050927">
    <property type="entry name" value="TRPM"/>
</dbReference>
<dbReference type="GO" id="GO:0005886">
    <property type="term" value="C:plasma membrane"/>
    <property type="evidence" value="ECO:0007669"/>
    <property type="project" value="TreeGrafter"/>
</dbReference>
<keyword evidence="4 9" id="KW-1133">Transmembrane helix</keyword>
<dbReference type="PANTHER" id="PTHR13800:SF12">
    <property type="entry name" value="TRANSIENT RECEPTOR POTENTIAL CATION CHANNEL SUBFAMILY M MEMBER-LIKE 2"/>
    <property type="match status" value="1"/>
</dbReference>
<evidence type="ECO:0000313" key="13">
    <source>
        <dbReference type="EMBL" id="CDS18145.1"/>
    </source>
</evidence>
<comment type="subcellular location">
    <subcellularLocation>
        <location evidence="1">Membrane</location>
        <topology evidence="1">Multi-pass membrane protein</topology>
    </subcellularLocation>
</comment>
<feature type="domain" description="Ion transport" evidence="10">
    <location>
        <begin position="811"/>
        <end position="1056"/>
    </location>
</feature>
<keyword evidence="13" id="KW-0675">Receptor</keyword>
<evidence type="ECO:0000256" key="3">
    <source>
        <dbReference type="ARBA" id="ARBA00022692"/>
    </source>
</evidence>
<evidence type="ECO:0000256" key="1">
    <source>
        <dbReference type="ARBA" id="ARBA00004141"/>
    </source>
</evidence>
<sequence>MPLDSRANENIEAKEDFIRSSFSFKECTKFVPDKTGEDSSRCGCGELEHNHYHYNGSLISSNEWSRDVIRTIGSTNAFGVVKFFSGAHNLHKSAEFVRLSDDDNPLDVIELMNKHWGLLGNNSPLLCISVIGGMGTFCLEGKKKDIFCEGLIRAVFATNAWILTHGLNFGAVNVVSDAISSADSYHLRSEKMSKKIRCIGVAPWGFVQNRDKLIRLSYTRPQYLKYCIDCETPQNEAASLNKNHTHYIFVDDGFRNSFRCSEVSQFRKELECLIATPRKDGGCGVPVVRIIVGGDFDILENAVQSMQVGIPIVICAGTGKAADILSRALYCWRINKNSKDFSSSQISELREMLAALLRDSEVGHRNPEWTVDQGIHLLETMMEYENFVSCFDLDEESVEAGFDRAILYALIKCSTTNPADQLMVALKFGRIDVVKEKIFPDGVGRLRSSIKKYHLNRLMTAALLENRSEFAEYLIEQELVEMSTYLDVSTLTRLYNELEDPSVMRRCLERLKVEVKHTQPSLTRAALLATTANILVSETETSDTANKMLEMLIRRDKEKPKDWINLPTVEGLLNKLLGSFNHPLYVEVTPFNQGILFPNPLQELFIWAVLNDRNELALIFWRNADDAVALGLIGCNLYGKMLQTLPLYNTEGRLAFANQKAYLEQAVKMMIELLYSKSRWRALYLLVRPLKTWGHHRCMPLAMQANCLEFISSIACQHAIQFEWRAGVHANIFSLVLAYICPPLIFTRLVGFSSNSKLVNNATEKNIIQRLKGKIKHANIEADPNESSVSVATKLRMFYCAPRTKFCIHTVFYVIFLAFFSYTLLFGMKPNSVTILEAILMTYLGAFCIETIRSCIKTANGRGSVYFLLGSWLSNDKWHAYDLALMVASAITICLRFGWDRSYIVAKSFYSVIFVFYFLRLFQFYSVNRKLGPNSVMIFQMLVELSIFLFILLIFLLPYGVSTQALLFPYMTEFKPEILKNVFYYPYYRIYGELFLEQSEAKMEQCDPAKADGITCPMYNFLAPLFLAVYMLIVAVLLINLLIAIFSNVFTAIETQSTQFWKSTMYYLLVEYEAKPVVPPPFSLLQALLEGVAYLLNASIRLCRRFTFREGKHKANKGNEYALEGAGDTPAYVEREGEGDNEAAEEVRDEETENFENSITQMERWTIRQILKQEASEDTNQISKIYRMVKEVRNSLASENQPDEPAPQSASAPRGTPSHKVSFVWQRSLHKRILAMESKVENSLKHQESMLQQLLGQVETKK</sequence>
<dbReference type="OrthoDB" id="6238217at2759"/>
<feature type="transmembrane region" description="Helical" evidence="9">
    <location>
        <begin position="833"/>
        <end position="852"/>
    </location>
</feature>
<dbReference type="Pfam" id="PF18139">
    <property type="entry name" value="LSDAT_euk"/>
    <property type="match status" value="1"/>
</dbReference>
<evidence type="ECO:0000256" key="4">
    <source>
        <dbReference type="ARBA" id="ARBA00022989"/>
    </source>
</evidence>
<dbReference type="Pfam" id="PF25508">
    <property type="entry name" value="TRPM2"/>
    <property type="match status" value="1"/>
</dbReference>
<gene>
    <name evidence="13" type="ORF">EgrG_000589600</name>
</gene>